<sequence>MTDGQAMTRRLARRYIKKRALQAPANLKETLTYSHRQVAACKQARQGARSEVWSFQMNDEQRRLACLQAQS</sequence>
<accession>A0A383XRL6</accession>
<dbReference type="Proteomes" id="UP000251800">
    <property type="component" value="Unassembled WGS sequence"/>
</dbReference>
<evidence type="ECO:0000313" key="1">
    <source>
        <dbReference type="EMBL" id="PWN55270.1"/>
    </source>
</evidence>
<keyword evidence="2" id="KW-1185">Reference proteome</keyword>
<protein>
    <submittedName>
        <fullName evidence="1">Uncharacterized protein</fullName>
    </submittedName>
</protein>
<organism evidence="1 2">
    <name type="scientific">Abyssibacter profundi</name>
    <dbReference type="NCBI Taxonomy" id="2182787"/>
    <lineage>
        <taxon>Bacteria</taxon>
        <taxon>Pseudomonadati</taxon>
        <taxon>Pseudomonadota</taxon>
        <taxon>Gammaproteobacteria</taxon>
        <taxon>Chromatiales</taxon>
        <taxon>Oceanococcaceae</taxon>
        <taxon>Abyssibacter</taxon>
    </lineage>
</organism>
<proteinExistence type="predicted"/>
<name>A0A383XRL6_9GAMM</name>
<gene>
    <name evidence="1" type="ORF">DEH80_13690</name>
</gene>
<evidence type="ECO:0000313" key="2">
    <source>
        <dbReference type="Proteomes" id="UP000251800"/>
    </source>
</evidence>
<reference evidence="1 2" key="1">
    <citation type="submission" date="2018-05" db="EMBL/GenBank/DDBJ databases">
        <title>Abyssibacter profundi OUC007T gen. nov., sp. nov, a marine bacterium isolated from seawater of the Mariana Trench.</title>
        <authorList>
            <person name="Zhou S."/>
        </authorList>
    </citation>
    <scope>NUCLEOTIDE SEQUENCE [LARGE SCALE GENOMIC DNA]</scope>
    <source>
        <strain evidence="1 2">OUC007</strain>
    </source>
</reference>
<comment type="caution">
    <text evidence="1">The sequence shown here is derived from an EMBL/GenBank/DDBJ whole genome shotgun (WGS) entry which is preliminary data.</text>
</comment>
<dbReference type="AlphaFoldDB" id="A0A383XRL6"/>
<dbReference type="EMBL" id="QEQK01000012">
    <property type="protein sequence ID" value="PWN55270.1"/>
    <property type="molecule type" value="Genomic_DNA"/>
</dbReference>
<dbReference type="RefSeq" id="WP_109721074.1">
    <property type="nucleotide sequence ID" value="NZ_QEQK01000012.1"/>
</dbReference>